<dbReference type="InterPro" id="IPR050982">
    <property type="entry name" value="Auxin_biosynth/cation_transpt"/>
</dbReference>
<dbReference type="Pfam" id="PF13738">
    <property type="entry name" value="Pyr_redox_3"/>
    <property type="match status" value="1"/>
</dbReference>
<comment type="caution">
    <text evidence="2">The sequence shown here is derived from an EMBL/GenBank/DDBJ whole genome shotgun (WGS) entry which is preliminary data.</text>
</comment>
<accession>A0A849BRK2</accession>
<dbReference type="GO" id="GO:0004497">
    <property type="term" value="F:monooxygenase activity"/>
    <property type="evidence" value="ECO:0007669"/>
    <property type="project" value="TreeGrafter"/>
</dbReference>
<dbReference type="Gene3D" id="3.50.50.60">
    <property type="entry name" value="FAD/NAD(P)-binding domain"/>
    <property type="match status" value="1"/>
</dbReference>
<dbReference type="PANTHER" id="PTHR43539">
    <property type="entry name" value="FLAVIN-BINDING MONOOXYGENASE-LIKE PROTEIN (AFU_ORTHOLOGUE AFUA_4G09220)"/>
    <property type="match status" value="1"/>
</dbReference>
<dbReference type="Proteomes" id="UP000555552">
    <property type="component" value="Unassembled WGS sequence"/>
</dbReference>
<name>A0A849BRK2_9ACTN</name>
<dbReference type="EMBL" id="JABEMA010000099">
    <property type="protein sequence ID" value="NNH23114.1"/>
    <property type="molecule type" value="Genomic_DNA"/>
</dbReference>
<dbReference type="GO" id="GO:0050660">
    <property type="term" value="F:flavin adenine dinucleotide binding"/>
    <property type="evidence" value="ECO:0007669"/>
    <property type="project" value="TreeGrafter"/>
</dbReference>
<keyword evidence="3" id="KW-1185">Reference proteome</keyword>
<protein>
    <submittedName>
        <fullName evidence="2">NAD(P)/FAD-dependent oxidoreductase</fullName>
    </submittedName>
</protein>
<reference evidence="2 3" key="1">
    <citation type="submission" date="2020-05" db="EMBL/GenBank/DDBJ databases">
        <title>MicrobeNet Type strains.</title>
        <authorList>
            <person name="Nicholson A.C."/>
        </authorList>
    </citation>
    <scope>NUCLEOTIDE SEQUENCE [LARGE SCALE GENOMIC DNA]</scope>
    <source>
        <strain evidence="2 3">JCM 14547</strain>
    </source>
</reference>
<keyword evidence="1" id="KW-0560">Oxidoreductase</keyword>
<dbReference type="AlphaFoldDB" id="A0A849BRK2"/>
<proteinExistence type="predicted"/>
<sequence>MVVVGAGQAGLSAAHHLRRRGFTSALDGAGDRSFVVLDADAAPGGAWQHRWPSLSMSTVNGIFDLPGAPLPPVDPEEPARTAVPRYFAAYERDQGLPVLRPVRVRGVERVDDDPEGDLLVRTDAGTWRAASVLSATGTWTNPVLPRYPGADAFRGRQLHTSQYVSAEDLRGHRVAVVGGGISAVQLLEEVSRVAWTAWYARREPVFRTGPFTSETGRDVVARVAEDAEAGRAPRSVVSYTGLSWTPYAVAARERGVLRRRPMFTALEPHGVREADGTSTSVDVVLWATGFRPALDHLQPLGLRSADGGVEVRGTRVLREPRVHLVGYGPAQSTVGANRAGRDAVADVVAALRRRAARP</sequence>
<dbReference type="PANTHER" id="PTHR43539:SF78">
    <property type="entry name" value="FLAVIN-CONTAINING MONOOXYGENASE"/>
    <property type="match status" value="1"/>
</dbReference>
<evidence type="ECO:0000313" key="2">
    <source>
        <dbReference type="EMBL" id="NNH23114.1"/>
    </source>
</evidence>
<dbReference type="InterPro" id="IPR036188">
    <property type="entry name" value="FAD/NAD-bd_sf"/>
</dbReference>
<dbReference type="RefSeq" id="WP_171202944.1">
    <property type="nucleotide sequence ID" value="NZ_BAAANP010000002.1"/>
</dbReference>
<organism evidence="2 3">
    <name type="scientific">Pseudokineococcus marinus</name>
    <dbReference type="NCBI Taxonomy" id="351215"/>
    <lineage>
        <taxon>Bacteria</taxon>
        <taxon>Bacillati</taxon>
        <taxon>Actinomycetota</taxon>
        <taxon>Actinomycetes</taxon>
        <taxon>Kineosporiales</taxon>
        <taxon>Kineosporiaceae</taxon>
        <taxon>Pseudokineococcus</taxon>
    </lineage>
</organism>
<evidence type="ECO:0000256" key="1">
    <source>
        <dbReference type="ARBA" id="ARBA00023002"/>
    </source>
</evidence>
<dbReference type="SUPFAM" id="SSF51905">
    <property type="entry name" value="FAD/NAD(P)-binding domain"/>
    <property type="match status" value="2"/>
</dbReference>
<gene>
    <name evidence="2" type="ORF">HLB09_08420</name>
</gene>
<dbReference type="PRINTS" id="PR00368">
    <property type="entry name" value="FADPNR"/>
</dbReference>
<evidence type="ECO:0000313" key="3">
    <source>
        <dbReference type="Proteomes" id="UP000555552"/>
    </source>
</evidence>